<name>A0ABS4RNC0_PAEXY</name>
<evidence type="ECO:0000313" key="2">
    <source>
        <dbReference type="EMBL" id="MBP2244387.1"/>
    </source>
</evidence>
<protein>
    <submittedName>
        <fullName evidence="2">Uncharacterized protein</fullName>
    </submittedName>
</protein>
<organism evidence="2 3">
    <name type="scientific">Paenibacillus xylanexedens</name>
    <dbReference type="NCBI Taxonomy" id="528191"/>
    <lineage>
        <taxon>Bacteria</taxon>
        <taxon>Bacillati</taxon>
        <taxon>Bacillota</taxon>
        <taxon>Bacilli</taxon>
        <taxon>Bacillales</taxon>
        <taxon>Paenibacillaceae</taxon>
        <taxon>Paenibacillus</taxon>
    </lineage>
</organism>
<dbReference type="EMBL" id="JAGIKV010000003">
    <property type="protein sequence ID" value="MBP2244387.1"/>
    <property type="molecule type" value="Genomic_DNA"/>
</dbReference>
<evidence type="ECO:0000313" key="3">
    <source>
        <dbReference type="Proteomes" id="UP000810207"/>
    </source>
</evidence>
<feature type="compositionally biased region" description="Basic and acidic residues" evidence="1">
    <location>
        <begin position="1"/>
        <end position="12"/>
    </location>
</feature>
<reference evidence="2 3" key="1">
    <citation type="submission" date="2021-03" db="EMBL/GenBank/DDBJ databases">
        <title>Genomic Encyclopedia of Type Strains, Phase IV (KMG-IV): sequencing the most valuable type-strain genomes for metagenomic binning, comparative biology and taxonomic classification.</title>
        <authorList>
            <person name="Goeker M."/>
        </authorList>
    </citation>
    <scope>NUCLEOTIDE SEQUENCE [LARGE SCALE GENOMIC DNA]</scope>
    <source>
        <strain evidence="2 3">DSM 21292</strain>
    </source>
</reference>
<accession>A0ABS4RNC0</accession>
<dbReference type="RefSeq" id="WP_036670540.1">
    <property type="nucleotide sequence ID" value="NZ_CAUSBQ010000169.1"/>
</dbReference>
<sequence length="71" mass="7823">MRDKTKHEKTNDELEPGVNTVIHPDKNNPGPTDMIEGVVGDIVDNIRKDFSHNSKDKSSSSKSTDSSDKQA</sequence>
<dbReference type="Proteomes" id="UP000810207">
    <property type="component" value="Unassembled WGS sequence"/>
</dbReference>
<feature type="compositionally biased region" description="Basic and acidic residues" evidence="1">
    <location>
        <begin position="44"/>
        <end position="71"/>
    </location>
</feature>
<comment type="caution">
    <text evidence="2">The sequence shown here is derived from an EMBL/GenBank/DDBJ whole genome shotgun (WGS) entry which is preliminary data.</text>
</comment>
<proteinExistence type="predicted"/>
<keyword evidence="3" id="KW-1185">Reference proteome</keyword>
<feature type="region of interest" description="Disordered" evidence="1">
    <location>
        <begin position="1"/>
        <end position="71"/>
    </location>
</feature>
<evidence type="ECO:0000256" key="1">
    <source>
        <dbReference type="SAM" id="MobiDB-lite"/>
    </source>
</evidence>
<gene>
    <name evidence="2" type="ORF">J2Z28_001000</name>
</gene>